<dbReference type="InterPro" id="IPR047794">
    <property type="entry name" value="C45_proenzyme-like"/>
</dbReference>
<name>A0A1H0RHJ4_HALAD</name>
<dbReference type="AlphaFoldDB" id="A0A1H0RHJ4"/>
<dbReference type="InterPro" id="IPR005079">
    <property type="entry name" value="Peptidase_C45_hydrolase"/>
</dbReference>
<dbReference type="PANTHER" id="PTHR34180">
    <property type="entry name" value="PEPTIDASE C45"/>
    <property type="match status" value="1"/>
</dbReference>
<dbReference type="GO" id="GO:0016787">
    <property type="term" value="F:hydrolase activity"/>
    <property type="evidence" value="ECO:0007669"/>
    <property type="project" value="UniProtKB-KW"/>
</dbReference>
<organism evidence="2 3">
    <name type="scientific">Halobacillus aidingensis</name>
    <dbReference type="NCBI Taxonomy" id="240303"/>
    <lineage>
        <taxon>Bacteria</taxon>
        <taxon>Bacillati</taxon>
        <taxon>Bacillota</taxon>
        <taxon>Bacilli</taxon>
        <taxon>Bacillales</taxon>
        <taxon>Bacillaceae</taxon>
        <taxon>Halobacillus</taxon>
    </lineage>
</organism>
<dbReference type="InterPro" id="IPR047801">
    <property type="entry name" value="Peptidase_C45"/>
</dbReference>
<keyword evidence="3" id="KW-1185">Reference proteome</keyword>
<reference evidence="3" key="1">
    <citation type="submission" date="2016-10" db="EMBL/GenBank/DDBJ databases">
        <authorList>
            <person name="Varghese N."/>
            <person name="Submissions S."/>
        </authorList>
    </citation>
    <scope>NUCLEOTIDE SEQUENCE [LARGE SCALE GENOMIC DNA]</scope>
    <source>
        <strain evidence="3">CGMCC 1.3703</strain>
    </source>
</reference>
<feature type="domain" description="Peptidase C45 hydrolase" evidence="1">
    <location>
        <begin position="119"/>
        <end position="327"/>
    </location>
</feature>
<evidence type="ECO:0000313" key="2">
    <source>
        <dbReference type="EMBL" id="SDP29043.1"/>
    </source>
</evidence>
<evidence type="ECO:0000259" key="1">
    <source>
        <dbReference type="Pfam" id="PF03417"/>
    </source>
</evidence>
<dbReference type="PANTHER" id="PTHR34180:SF1">
    <property type="entry name" value="BETA-ALANYL-DOPAMINE_CARCININE HYDROLASE"/>
    <property type="match status" value="1"/>
</dbReference>
<dbReference type="Gene3D" id="3.60.60.10">
    <property type="entry name" value="Penicillin V Acylase, Chain A"/>
    <property type="match status" value="1"/>
</dbReference>
<dbReference type="STRING" id="240303.SAMN05421677_11554"/>
<protein>
    <submittedName>
        <fullName evidence="2">Predicted choloylglycine hydrolase</fullName>
    </submittedName>
</protein>
<dbReference type="EMBL" id="FNIZ01000015">
    <property type="protein sequence ID" value="SDP29043.1"/>
    <property type="molecule type" value="Genomic_DNA"/>
</dbReference>
<accession>A0A1H0RHJ4</accession>
<dbReference type="InterPro" id="IPR029055">
    <property type="entry name" value="Ntn_hydrolases_N"/>
</dbReference>
<dbReference type="CDD" id="cd01935">
    <property type="entry name" value="Ntn_CGH_like"/>
    <property type="match status" value="1"/>
</dbReference>
<dbReference type="NCBIfam" id="NF040521">
    <property type="entry name" value="C45_proenzyme"/>
    <property type="match status" value="1"/>
</dbReference>
<dbReference type="Pfam" id="PF03417">
    <property type="entry name" value="AAT"/>
    <property type="match status" value="1"/>
</dbReference>
<sequence>MESGTLKAEMVRKETMMKKIHSDLLQFRGTHYDFGFYQGQLLRDSWTVKNREKQWRVRKPRFIVEEQEVKEAITRFAPGVWDELLGLRDALEWPMERVMMEFGGYRIDYKRSGCSIMTGDGYFIRNYDYMPKTYEGRYSLFQPTDQGYSIIGPTQRITGRMDGMNEKGLVMGYNFMHRKRPGDGFICCMIGRLVLESCANVTEAVQMLREIPHRHSFSYTVFDKSNVTYVVEASPRGVEVRESDVCTNHFEILKKENRNHLVDSMKRMDAIQSNRKNIKDAYDAFRLMNDTDRGVFSKLYSNWAGTIHTSGYLPKENKAWFALGGDREPVEFDFSRWLNGDDLEEEKIDGEVDTDIPFAHMEDGAYWSGKK</sequence>
<evidence type="ECO:0000313" key="3">
    <source>
        <dbReference type="Proteomes" id="UP000198860"/>
    </source>
</evidence>
<gene>
    <name evidence="2" type="ORF">SAMN05421677_11554</name>
</gene>
<dbReference type="SUPFAM" id="SSF56235">
    <property type="entry name" value="N-terminal nucleophile aminohydrolases (Ntn hydrolases)"/>
    <property type="match status" value="1"/>
</dbReference>
<proteinExistence type="predicted"/>
<keyword evidence="2" id="KW-0378">Hydrolase</keyword>
<dbReference type="Proteomes" id="UP000198860">
    <property type="component" value="Unassembled WGS sequence"/>
</dbReference>